<protein>
    <submittedName>
        <fullName evidence="2">Uncharacterized protein</fullName>
    </submittedName>
</protein>
<dbReference type="EMBL" id="JAUSQZ010000001">
    <property type="protein sequence ID" value="MDP9830928.1"/>
    <property type="molecule type" value="Genomic_DNA"/>
</dbReference>
<dbReference type="RefSeq" id="WP_307250211.1">
    <property type="nucleotide sequence ID" value="NZ_JAUSQZ010000001.1"/>
</dbReference>
<name>A0ABT9PDZ9_9ACTN</name>
<evidence type="ECO:0000313" key="2">
    <source>
        <dbReference type="EMBL" id="MDP9830928.1"/>
    </source>
</evidence>
<evidence type="ECO:0000256" key="1">
    <source>
        <dbReference type="SAM" id="MobiDB-lite"/>
    </source>
</evidence>
<proteinExistence type="predicted"/>
<accession>A0ABT9PDZ9</accession>
<comment type="caution">
    <text evidence="2">The sequence shown here is derived from an EMBL/GenBank/DDBJ whole genome shotgun (WGS) entry which is preliminary data.</text>
</comment>
<dbReference type="Proteomes" id="UP001235712">
    <property type="component" value="Unassembled WGS sequence"/>
</dbReference>
<keyword evidence="3" id="KW-1185">Reference proteome</keyword>
<sequence>MRAMTAWWFRSYRVDPRPGEVQAEFTSHARDAHDLEPIGDGSWPTTHPTGHPVRWADA</sequence>
<reference evidence="2 3" key="1">
    <citation type="submission" date="2023-07" db="EMBL/GenBank/DDBJ databases">
        <title>Sequencing the genomes of 1000 actinobacteria strains.</title>
        <authorList>
            <person name="Klenk H.-P."/>
        </authorList>
    </citation>
    <scope>NUCLEOTIDE SEQUENCE [LARGE SCALE GENOMIC DNA]</scope>
    <source>
        <strain evidence="2 3">DSM 44388</strain>
    </source>
</reference>
<feature type="region of interest" description="Disordered" evidence="1">
    <location>
        <begin position="29"/>
        <end position="58"/>
    </location>
</feature>
<organism evidence="2 3">
    <name type="scientific">Kineosporia succinea</name>
    <dbReference type="NCBI Taxonomy" id="84632"/>
    <lineage>
        <taxon>Bacteria</taxon>
        <taxon>Bacillati</taxon>
        <taxon>Actinomycetota</taxon>
        <taxon>Actinomycetes</taxon>
        <taxon>Kineosporiales</taxon>
        <taxon>Kineosporiaceae</taxon>
        <taxon>Kineosporia</taxon>
    </lineage>
</organism>
<gene>
    <name evidence="2" type="ORF">J2S57_006677</name>
</gene>
<evidence type="ECO:0000313" key="3">
    <source>
        <dbReference type="Proteomes" id="UP001235712"/>
    </source>
</evidence>